<dbReference type="AlphaFoldDB" id="A0A9D1PEZ9"/>
<evidence type="ECO:0000313" key="2">
    <source>
        <dbReference type="EMBL" id="HIV39550.1"/>
    </source>
</evidence>
<protein>
    <recommendedName>
        <fullName evidence="4">DUF4368 domain-containing protein</fullName>
    </recommendedName>
</protein>
<gene>
    <name evidence="2" type="ORF">H9747_11255</name>
</gene>
<evidence type="ECO:0000256" key="1">
    <source>
        <dbReference type="SAM" id="Coils"/>
    </source>
</evidence>
<reference evidence="2" key="1">
    <citation type="journal article" date="2021" name="PeerJ">
        <title>Extensive microbial diversity within the chicken gut microbiome revealed by metagenomics and culture.</title>
        <authorList>
            <person name="Gilroy R."/>
            <person name="Ravi A."/>
            <person name="Getino M."/>
            <person name="Pursley I."/>
            <person name="Horton D.L."/>
            <person name="Alikhan N.F."/>
            <person name="Baker D."/>
            <person name="Gharbi K."/>
            <person name="Hall N."/>
            <person name="Watson M."/>
            <person name="Adriaenssens E.M."/>
            <person name="Foster-Nyarko E."/>
            <person name="Jarju S."/>
            <person name="Secka A."/>
            <person name="Antonio M."/>
            <person name="Oren A."/>
            <person name="Chaudhuri R.R."/>
            <person name="La Ragione R."/>
            <person name="Hildebrand F."/>
            <person name="Pallen M.J."/>
        </authorList>
    </citation>
    <scope>NUCLEOTIDE SEQUENCE</scope>
    <source>
        <strain evidence="2">CHK195-9823</strain>
    </source>
</reference>
<sequence length="154" mass="18181">MEEVMERLKGGSGERNRLEPFNARISNIMQEITKTNTRRQGLYENFVSGMLDESEYQYAKKEYDDRIGKLNRELDEARKEKEQFESVFSKDNGWLQWIHMADDAQELTDDMIGRLVEVVKIYEDCRVEVVLNYSDDRDRQATLLKEMEADHGNC</sequence>
<accession>A0A9D1PEZ9</accession>
<dbReference type="EMBL" id="DXIQ01000071">
    <property type="protein sequence ID" value="HIV39550.1"/>
    <property type="molecule type" value="Genomic_DNA"/>
</dbReference>
<reference evidence="2" key="2">
    <citation type="submission" date="2021-04" db="EMBL/GenBank/DDBJ databases">
        <authorList>
            <person name="Gilroy R."/>
        </authorList>
    </citation>
    <scope>NUCLEOTIDE SEQUENCE</scope>
    <source>
        <strain evidence="2">CHK195-9823</strain>
    </source>
</reference>
<organism evidence="2 3">
    <name type="scientific">Candidatus Blautia stercorigallinarum</name>
    <dbReference type="NCBI Taxonomy" id="2838501"/>
    <lineage>
        <taxon>Bacteria</taxon>
        <taxon>Bacillati</taxon>
        <taxon>Bacillota</taxon>
        <taxon>Clostridia</taxon>
        <taxon>Lachnospirales</taxon>
        <taxon>Lachnospiraceae</taxon>
        <taxon>Blautia</taxon>
    </lineage>
</organism>
<dbReference type="Proteomes" id="UP000886814">
    <property type="component" value="Unassembled WGS sequence"/>
</dbReference>
<feature type="coiled-coil region" evidence="1">
    <location>
        <begin position="60"/>
        <end position="87"/>
    </location>
</feature>
<comment type="caution">
    <text evidence="2">The sequence shown here is derived from an EMBL/GenBank/DDBJ whole genome shotgun (WGS) entry which is preliminary data.</text>
</comment>
<name>A0A9D1PEZ9_9FIRM</name>
<evidence type="ECO:0000313" key="3">
    <source>
        <dbReference type="Proteomes" id="UP000886814"/>
    </source>
</evidence>
<proteinExistence type="predicted"/>
<keyword evidence="1" id="KW-0175">Coiled coil</keyword>
<evidence type="ECO:0008006" key="4">
    <source>
        <dbReference type="Google" id="ProtNLM"/>
    </source>
</evidence>